<reference evidence="1" key="1">
    <citation type="submission" date="2022-06" db="EMBL/GenBank/DDBJ databases">
        <title>New Polynucleobacter species.</title>
        <authorList>
            <person name="Hahn M.W."/>
        </authorList>
    </citation>
    <scope>NUCLEOTIDE SEQUENCE</scope>
    <source>
        <strain evidence="1">UK-FUSCHL-C3</strain>
    </source>
</reference>
<evidence type="ECO:0000313" key="1">
    <source>
        <dbReference type="EMBL" id="XCC58344.1"/>
    </source>
</evidence>
<gene>
    <name evidence="1" type="ORF">NKE59_03365</name>
</gene>
<dbReference type="RefSeq" id="WP_353439564.1">
    <property type="nucleotide sequence ID" value="NZ_CP099959.1"/>
</dbReference>
<dbReference type="EMBL" id="CP099959">
    <property type="protein sequence ID" value="XCC58344.1"/>
    <property type="molecule type" value="Genomic_DNA"/>
</dbReference>
<organism evidence="1">
    <name type="scientific">Polynucleobacter sp. UK-FUSCHL-C3</name>
    <dbReference type="NCBI Taxonomy" id="2955208"/>
    <lineage>
        <taxon>Bacteria</taxon>
        <taxon>Pseudomonadati</taxon>
        <taxon>Pseudomonadota</taxon>
        <taxon>Betaproteobacteria</taxon>
        <taxon>Burkholderiales</taxon>
        <taxon>Burkholderiaceae</taxon>
        <taxon>Polynucleobacter</taxon>
    </lineage>
</organism>
<dbReference type="AlphaFoldDB" id="A0AAU8A4L1"/>
<protein>
    <submittedName>
        <fullName evidence="1">Uncharacterized protein</fullName>
    </submittedName>
</protein>
<sequence>MCLFLFSSLANSLENADVVGEGQIRYLKNRPDPGAYTYESKVTISKASLESGLVEIQTCHKQLDPIRKVVILFNKDRIKDIQVRSHDGIAMAEVRDNRVTLSEVQKGGSICIDLQSRALDSLGNGMYQLNAGPLMRRLFDGYLPMSANMKFSWPNQLLAVEETKPHSQDGVRIQQSQDGLEMDLVFAGRMTAQILLKRTQ</sequence>
<name>A0AAU8A4L1_9BURK</name>
<proteinExistence type="predicted"/>
<accession>A0AAU8A4L1</accession>